<comment type="similarity">
    <text evidence="1">Belongs to the 'phage' integrase family.</text>
</comment>
<keyword evidence="2" id="KW-0229">DNA integration</keyword>
<dbReference type="GO" id="GO:0015074">
    <property type="term" value="P:DNA integration"/>
    <property type="evidence" value="ECO:0007669"/>
    <property type="project" value="UniProtKB-KW"/>
</dbReference>
<dbReference type="RefSeq" id="WP_271185572.1">
    <property type="nucleotide sequence ID" value="NZ_BSFE01000002.1"/>
</dbReference>
<comment type="caution">
    <text evidence="8">The sequence shown here is derived from an EMBL/GenBank/DDBJ whole genome shotgun (WGS) entry which is preliminary data.</text>
</comment>
<organism evidence="8 9">
    <name type="scientific">Maricaulis virginensis</name>
    <dbReference type="NCBI Taxonomy" id="144022"/>
    <lineage>
        <taxon>Bacteria</taxon>
        <taxon>Pseudomonadati</taxon>
        <taxon>Pseudomonadota</taxon>
        <taxon>Alphaproteobacteria</taxon>
        <taxon>Maricaulales</taxon>
        <taxon>Maricaulaceae</taxon>
        <taxon>Maricaulis</taxon>
    </lineage>
</organism>
<gene>
    <name evidence="8" type="ORF">GCM10017621_06880</name>
</gene>
<evidence type="ECO:0000256" key="3">
    <source>
        <dbReference type="ARBA" id="ARBA00023125"/>
    </source>
</evidence>
<dbReference type="CDD" id="cd00796">
    <property type="entry name" value="INT_Rci_Hp1_C"/>
    <property type="match status" value="1"/>
</dbReference>
<dbReference type="Proteomes" id="UP001143486">
    <property type="component" value="Unassembled WGS sequence"/>
</dbReference>
<reference evidence="8" key="2">
    <citation type="submission" date="2023-01" db="EMBL/GenBank/DDBJ databases">
        <authorList>
            <person name="Sun Q."/>
            <person name="Evtushenko L."/>
        </authorList>
    </citation>
    <scope>NUCLEOTIDE SEQUENCE</scope>
    <source>
        <strain evidence="8">VKM B-1513</strain>
    </source>
</reference>
<proteinExistence type="inferred from homology"/>
<dbReference type="AlphaFoldDB" id="A0A9W6ILB0"/>
<dbReference type="InterPro" id="IPR011010">
    <property type="entry name" value="DNA_brk_join_enz"/>
</dbReference>
<dbReference type="PROSITE" id="PS51900">
    <property type="entry name" value="CB"/>
    <property type="match status" value="1"/>
</dbReference>
<dbReference type="PROSITE" id="PS51898">
    <property type="entry name" value="TYR_RECOMBINASE"/>
    <property type="match status" value="1"/>
</dbReference>
<evidence type="ECO:0000256" key="5">
    <source>
        <dbReference type="PROSITE-ProRule" id="PRU01248"/>
    </source>
</evidence>
<feature type="domain" description="Core-binding (CB)" evidence="7">
    <location>
        <begin position="98"/>
        <end position="178"/>
    </location>
</feature>
<evidence type="ECO:0000256" key="4">
    <source>
        <dbReference type="ARBA" id="ARBA00023172"/>
    </source>
</evidence>
<dbReference type="GO" id="GO:0006310">
    <property type="term" value="P:DNA recombination"/>
    <property type="evidence" value="ECO:0007669"/>
    <property type="project" value="UniProtKB-KW"/>
</dbReference>
<feature type="domain" description="Tyr recombinase" evidence="6">
    <location>
        <begin position="198"/>
        <end position="383"/>
    </location>
</feature>
<dbReference type="Pfam" id="PF13356">
    <property type="entry name" value="Arm-DNA-bind_3"/>
    <property type="match status" value="1"/>
</dbReference>
<dbReference type="InterPro" id="IPR010998">
    <property type="entry name" value="Integrase_recombinase_N"/>
</dbReference>
<dbReference type="InterPro" id="IPR050808">
    <property type="entry name" value="Phage_Integrase"/>
</dbReference>
<evidence type="ECO:0000259" key="6">
    <source>
        <dbReference type="PROSITE" id="PS51898"/>
    </source>
</evidence>
<dbReference type="GO" id="GO:0003677">
    <property type="term" value="F:DNA binding"/>
    <property type="evidence" value="ECO:0007669"/>
    <property type="project" value="UniProtKB-UniRule"/>
</dbReference>
<dbReference type="InterPro" id="IPR002104">
    <property type="entry name" value="Integrase_catalytic"/>
</dbReference>
<sequence>MSNKLKLTNTNVRALVTTGQDYKVWDTEVSGLHVRVTKAGSKSFAFFYRTADGRQRSIRIGKTTMTVTEARERARALRVQVDQGEDPSQERKGRLTAPTMADLWDAYLEQHAKPNKKPRSIAEDERLWRMHLSPRFAKEKVANVGVAEVRTMMSKMRDTPGAANRSFALLSMMFTFAIQNEWREINPCRAVKKYPENQIERYLSAEEAERLLASCDADENQTAARIVEFLVLTGARKSEVFSMEWQHLQGLSSDTPTWLIPSGQQKGERLKRKVFSRQLSPEAADLLRRWKRECPTPSVRYVFPSPRKPDQPVPCIKGAWDRIRRRANLNDVRIHDLRHSFASFAVNNGEPLYAVGGALGHKDVKTTQRYAHLTDETVRGVASGVGALVGSFRGR</sequence>
<dbReference type="Gene3D" id="1.10.443.10">
    <property type="entry name" value="Intergrase catalytic core"/>
    <property type="match status" value="1"/>
</dbReference>
<dbReference type="InterPro" id="IPR025166">
    <property type="entry name" value="Integrase_DNA_bind_dom"/>
</dbReference>
<dbReference type="Gene3D" id="1.10.150.130">
    <property type="match status" value="1"/>
</dbReference>
<evidence type="ECO:0000313" key="8">
    <source>
        <dbReference type="EMBL" id="GLK51180.1"/>
    </source>
</evidence>
<evidence type="ECO:0000256" key="2">
    <source>
        <dbReference type="ARBA" id="ARBA00022908"/>
    </source>
</evidence>
<dbReference type="InterPro" id="IPR038488">
    <property type="entry name" value="Integrase_DNA-bd_sf"/>
</dbReference>
<dbReference type="PANTHER" id="PTHR30629:SF2">
    <property type="entry name" value="PROPHAGE INTEGRASE INTS-RELATED"/>
    <property type="match status" value="1"/>
</dbReference>
<dbReference type="InterPro" id="IPR044068">
    <property type="entry name" value="CB"/>
</dbReference>
<dbReference type="PANTHER" id="PTHR30629">
    <property type="entry name" value="PROPHAGE INTEGRASE"/>
    <property type="match status" value="1"/>
</dbReference>
<name>A0A9W6ILB0_9PROT</name>
<dbReference type="InterPro" id="IPR013762">
    <property type="entry name" value="Integrase-like_cat_sf"/>
</dbReference>
<evidence type="ECO:0000259" key="7">
    <source>
        <dbReference type="PROSITE" id="PS51900"/>
    </source>
</evidence>
<keyword evidence="3 5" id="KW-0238">DNA-binding</keyword>
<dbReference type="SUPFAM" id="SSF56349">
    <property type="entry name" value="DNA breaking-rejoining enzymes"/>
    <property type="match status" value="1"/>
</dbReference>
<dbReference type="Gene3D" id="3.30.160.390">
    <property type="entry name" value="Integrase, DNA-binding domain"/>
    <property type="match status" value="1"/>
</dbReference>
<dbReference type="EMBL" id="BSFE01000002">
    <property type="protein sequence ID" value="GLK51180.1"/>
    <property type="molecule type" value="Genomic_DNA"/>
</dbReference>
<keyword evidence="4" id="KW-0233">DNA recombination</keyword>
<reference evidence="8" key="1">
    <citation type="journal article" date="2014" name="Int. J. Syst. Evol. Microbiol.">
        <title>Complete genome sequence of Corynebacterium casei LMG S-19264T (=DSM 44701T), isolated from a smear-ripened cheese.</title>
        <authorList>
            <consortium name="US DOE Joint Genome Institute (JGI-PGF)"/>
            <person name="Walter F."/>
            <person name="Albersmeier A."/>
            <person name="Kalinowski J."/>
            <person name="Ruckert C."/>
        </authorList>
    </citation>
    <scope>NUCLEOTIDE SEQUENCE</scope>
    <source>
        <strain evidence="8">VKM B-1513</strain>
    </source>
</reference>
<evidence type="ECO:0000313" key="9">
    <source>
        <dbReference type="Proteomes" id="UP001143486"/>
    </source>
</evidence>
<accession>A0A9W6ILB0</accession>
<protein>
    <submittedName>
        <fullName evidence="8">Integrase</fullName>
    </submittedName>
</protein>
<dbReference type="Pfam" id="PF00589">
    <property type="entry name" value="Phage_integrase"/>
    <property type="match status" value="1"/>
</dbReference>
<keyword evidence="9" id="KW-1185">Reference proteome</keyword>
<evidence type="ECO:0000256" key="1">
    <source>
        <dbReference type="ARBA" id="ARBA00008857"/>
    </source>
</evidence>